<dbReference type="GO" id="GO:0003725">
    <property type="term" value="F:double-stranded RNA binding"/>
    <property type="evidence" value="ECO:0007669"/>
    <property type="project" value="TreeGrafter"/>
</dbReference>
<sequence>MLHSCPHIKIDRVLKGGSFGRRTMVSGNFDVDVSVFVISFDGQLLDWERDWHDEHLVLGMLRTVALWLSANSHSQVVVVEQGTHYKNVINVRIQNVDMDLKLVPQMGTAVLSKPGPKQAPQDRAYAQQQALMRPVLEEPEAHDADPTREAALSEALAAAVKPVNDRVKVVCRMVKAWYKLDLATILPTAGVPSVALEMLVLAAHQEVLRRGRPKWAELSAAVLLESLRLLDEAVTHGSLVVLDAGRKWGYRRETAERFRHVWGSDPVKILHPIDPTCNLARVSPSRSCGRRVDFNLTGWYGH</sequence>
<name>A0A150GWZ5_GONPE</name>
<proteinExistence type="predicted"/>
<keyword evidence="2" id="KW-1185">Reference proteome</keyword>
<dbReference type="Gene3D" id="3.30.460.10">
    <property type="entry name" value="Beta Polymerase, domain 2"/>
    <property type="match status" value="1"/>
</dbReference>
<dbReference type="InterPro" id="IPR043519">
    <property type="entry name" value="NT_sf"/>
</dbReference>
<protein>
    <submittedName>
        <fullName evidence="1">Uncharacterized protein</fullName>
    </submittedName>
</protein>
<dbReference type="Proteomes" id="UP000075714">
    <property type="component" value="Unassembled WGS sequence"/>
</dbReference>
<dbReference type="Gene3D" id="1.10.1410.20">
    <property type="entry name" value="2'-5'-oligoadenylate synthetase 1, domain 2"/>
    <property type="match status" value="1"/>
</dbReference>
<dbReference type="PANTHER" id="PTHR11258">
    <property type="entry name" value="2-5 OLIGOADENYLATE SYNTHETASE"/>
    <property type="match status" value="1"/>
</dbReference>
<dbReference type="GO" id="GO:0005654">
    <property type="term" value="C:nucleoplasm"/>
    <property type="evidence" value="ECO:0007669"/>
    <property type="project" value="TreeGrafter"/>
</dbReference>
<dbReference type="GO" id="GO:0016020">
    <property type="term" value="C:membrane"/>
    <property type="evidence" value="ECO:0007669"/>
    <property type="project" value="TreeGrafter"/>
</dbReference>
<accession>A0A150GWZ5</accession>
<dbReference type="EMBL" id="LSYV01000006">
    <property type="protein sequence ID" value="KXZ54334.1"/>
    <property type="molecule type" value="Genomic_DNA"/>
</dbReference>
<organism evidence="1 2">
    <name type="scientific">Gonium pectorale</name>
    <name type="common">Green alga</name>
    <dbReference type="NCBI Taxonomy" id="33097"/>
    <lineage>
        <taxon>Eukaryota</taxon>
        <taxon>Viridiplantae</taxon>
        <taxon>Chlorophyta</taxon>
        <taxon>core chlorophytes</taxon>
        <taxon>Chlorophyceae</taxon>
        <taxon>CS clade</taxon>
        <taxon>Chlamydomonadales</taxon>
        <taxon>Volvocaceae</taxon>
        <taxon>Gonium</taxon>
    </lineage>
</organism>
<comment type="caution">
    <text evidence="1">The sequence shown here is derived from an EMBL/GenBank/DDBJ whole genome shotgun (WGS) entry which is preliminary data.</text>
</comment>
<dbReference type="SUPFAM" id="SSF81301">
    <property type="entry name" value="Nucleotidyltransferase"/>
    <property type="match status" value="1"/>
</dbReference>
<evidence type="ECO:0000313" key="2">
    <source>
        <dbReference type="Proteomes" id="UP000075714"/>
    </source>
</evidence>
<dbReference type="AlphaFoldDB" id="A0A150GWZ5"/>
<dbReference type="GO" id="GO:0005829">
    <property type="term" value="C:cytosol"/>
    <property type="evidence" value="ECO:0007669"/>
    <property type="project" value="TreeGrafter"/>
</dbReference>
<dbReference type="PANTHER" id="PTHR11258:SF11">
    <property type="entry name" value="C2H2-TYPE DOMAIN-CONTAINING PROTEIN"/>
    <property type="match status" value="1"/>
</dbReference>
<dbReference type="PROSITE" id="PS50152">
    <property type="entry name" value="25A_SYNTH_3"/>
    <property type="match status" value="1"/>
</dbReference>
<dbReference type="GO" id="GO:0001730">
    <property type="term" value="F:2'-5'-oligoadenylate synthetase activity"/>
    <property type="evidence" value="ECO:0007669"/>
    <property type="project" value="TreeGrafter"/>
</dbReference>
<evidence type="ECO:0000313" key="1">
    <source>
        <dbReference type="EMBL" id="KXZ54334.1"/>
    </source>
</evidence>
<reference evidence="2" key="1">
    <citation type="journal article" date="2016" name="Nat. Commun.">
        <title>The Gonium pectorale genome demonstrates co-option of cell cycle regulation during the evolution of multicellularity.</title>
        <authorList>
            <person name="Hanschen E.R."/>
            <person name="Marriage T.N."/>
            <person name="Ferris P.J."/>
            <person name="Hamaji T."/>
            <person name="Toyoda A."/>
            <person name="Fujiyama A."/>
            <person name="Neme R."/>
            <person name="Noguchi H."/>
            <person name="Minakuchi Y."/>
            <person name="Suzuki M."/>
            <person name="Kawai-Toyooka H."/>
            <person name="Smith D.R."/>
            <person name="Sparks H."/>
            <person name="Anderson J."/>
            <person name="Bakaric R."/>
            <person name="Luria V."/>
            <person name="Karger A."/>
            <person name="Kirschner M.W."/>
            <person name="Durand P.M."/>
            <person name="Michod R.E."/>
            <person name="Nozaki H."/>
            <person name="Olson B.J."/>
        </authorList>
    </citation>
    <scope>NUCLEOTIDE SEQUENCE [LARGE SCALE GENOMIC DNA]</scope>
    <source>
        <strain evidence="2">NIES-2863</strain>
    </source>
</reference>
<gene>
    <name evidence="1" type="ORF">GPECTOR_5g417</name>
</gene>
<dbReference type="OrthoDB" id="549996at2759"/>